<feature type="region of interest" description="Disordered" evidence="7">
    <location>
        <begin position="1"/>
        <end position="23"/>
    </location>
</feature>
<dbReference type="AlphaFoldDB" id="A0AAE4CX69"/>
<keyword evidence="4 6" id="KW-0238">DNA-binding</keyword>
<dbReference type="InterPro" id="IPR036388">
    <property type="entry name" value="WH-like_DNA-bd_sf"/>
</dbReference>
<dbReference type="GO" id="GO:0006355">
    <property type="term" value="P:regulation of DNA-templated transcription"/>
    <property type="evidence" value="ECO:0007669"/>
    <property type="project" value="InterPro"/>
</dbReference>
<keyword evidence="10" id="KW-1185">Reference proteome</keyword>
<dbReference type="InterPro" id="IPR001867">
    <property type="entry name" value="OmpR/PhoB-type_DNA-bd"/>
</dbReference>
<dbReference type="Proteomes" id="UP001183629">
    <property type="component" value="Unassembled WGS sequence"/>
</dbReference>
<dbReference type="PANTHER" id="PTHR48111">
    <property type="entry name" value="REGULATOR OF RPOS"/>
    <property type="match status" value="1"/>
</dbReference>
<evidence type="ECO:0000313" key="9">
    <source>
        <dbReference type="EMBL" id="MDR7326278.1"/>
    </source>
</evidence>
<dbReference type="GO" id="GO:0000976">
    <property type="term" value="F:transcription cis-regulatory region binding"/>
    <property type="evidence" value="ECO:0007669"/>
    <property type="project" value="TreeGrafter"/>
</dbReference>
<reference evidence="9 10" key="1">
    <citation type="submission" date="2023-07" db="EMBL/GenBank/DDBJ databases">
        <title>Sequencing the genomes of 1000 actinobacteria strains.</title>
        <authorList>
            <person name="Klenk H.-P."/>
        </authorList>
    </citation>
    <scope>NUCLEOTIDE SEQUENCE [LARGE SCALE GENOMIC DNA]</scope>
    <source>
        <strain evidence="9 10">DSM 44711</strain>
    </source>
</reference>
<sequence>MSVIALAPRHQRPAAGLGRATTPGARRPAVTVTLSIPLGAGDNTRLLEVIRELAALGGGQVSVLDAPGPAALAESGGPAALADLGGAVAEPELRVVADPAELTVYAGSRTAFAGREPLALTRLEFDLLHFFADNPRRVFSRVQLLSAVWGYEHAGVRTVDVHVRRLRMKLGTEFPLITTVYGVGYRLADEARVTIRTDG</sequence>
<evidence type="ECO:0000256" key="2">
    <source>
        <dbReference type="ARBA" id="ARBA00023012"/>
    </source>
</evidence>
<feature type="DNA-binding region" description="OmpR/PhoB-type" evidence="6">
    <location>
        <begin position="91"/>
        <end position="189"/>
    </location>
</feature>
<dbReference type="GO" id="GO:0000156">
    <property type="term" value="F:phosphorelay response regulator activity"/>
    <property type="evidence" value="ECO:0007669"/>
    <property type="project" value="TreeGrafter"/>
</dbReference>
<evidence type="ECO:0000256" key="4">
    <source>
        <dbReference type="ARBA" id="ARBA00023125"/>
    </source>
</evidence>
<accession>A0AAE4CX69</accession>
<evidence type="ECO:0000256" key="6">
    <source>
        <dbReference type="PROSITE-ProRule" id="PRU01091"/>
    </source>
</evidence>
<evidence type="ECO:0000256" key="7">
    <source>
        <dbReference type="SAM" id="MobiDB-lite"/>
    </source>
</evidence>
<evidence type="ECO:0000256" key="1">
    <source>
        <dbReference type="ARBA" id="ARBA00022553"/>
    </source>
</evidence>
<dbReference type="SMART" id="SM00862">
    <property type="entry name" value="Trans_reg_C"/>
    <property type="match status" value="1"/>
</dbReference>
<dbReference type="CDD" id="cd00383">
    <property type="entry name" value="trans_reg_C"/>
    <property type="match status" value="1"/>
</dbReference>
<keyword evidence="3" id="KW-0805">Transcription regulation</keyword>
<name>A0AAE4CX69_9ACTN</name>
<dbReference type="Gene3D" id="1.10.10.10">
    <property type="entry name" value="Winged helix-like DNA-binding domain superfamily/Winged helix DNA-binding domain"/>
    <property type="match status" value="1"/>
</dbReference>
<dbReference type="InterPro" id="IPR039420">
    <property type="entry name" value="WalR-like"/>
</dbReference>
<dbReference type="EMBL" id="JAVDYC010000001">
    <property type="protein sequence ID" value="MDR7326278.1"/>
    <property type="molecule type" value="Genomic_DNA"/>
</dbReference>
<feature type="domain" description="OmpR/PhoB-type" evidence="8">
    <location>
        <begin position="91"/>
        <end position="189"/>
    </location>
</feature>
<keyword evidence="2" id="KW-0902">Two-component regulatory system</keyword>
<protein>
    <recommendedName>
        <fullName evidence="8">OmpR/PhoB-type domain-containing protein</fullName>
    </recommendedName>
</protein>
<gene>
    <name evidence="9" type="ORF">J2S44_006528</name>
</gene>
<evidence type="ECO:0000313" key="10">
    <source>
        <dbReference type="Proteomes" id="UP001183629"/>
    </source>
</evidence>
<evidence type="ECO:0000256" key="5">
    <source>
        <dbReference type="ARBA" id="ARBA00023163"/>
    </source>
</evidence>
<comment type="caution">
    <text evidence="9">The sequence shown here is derived from an EMBL/GenBank/DDBJ whole genome shotgun (WGS) entry which is preliminary data.</text>
</comment>
<keyword evidence="1" id="KW-0597">Phosphoprotein</keyword>
<proteinExistence type="predicted"/>
<dbReference type="SUPFAM" id="SSF46894">
    <property type="entry name" value="C-terminal effector domain of the bipartite response regulators"/>
    <property type="match status" value="1"/>
</dbReference>
<organism evidence="9 10">
    <name type="scientific">Catenuloplanes niger</name>
    <dbReference type="NCBI Taxonomy" id="587534"/>
    <lineage>
        <taxon>Bacteria</taxon>
        <taxon>Bacillati</taxon>
        <taxon>Actinomycetota</taxon>
        <taxon>Actinomycetes</taxon>
        <taxon>Micromonosporales</taxon>
        <taxon>Micromonosporaceae</taxon>
        <taxon>Catenuloplanes</taxon>
    </lineage>
</organism>
<dbReference type="InterPro" id="IPR016032">
    <property type="entry name" value="Sig_transdc_resp-reg_C-effctor"/>
</dbReference>
<evidence type="ECO:0000259" key="8">
    <source>
        <dbReference type="PROSITE" id="PS51755"/>
    </source>
</evidence>
<evidence type="ECO:0000256" key="3">
    <source>
        <dbReference type="ARBA" id="ARBA00023015"/>
    </source>
</evidence>
<dbReference type="Pfam" id="PF00486">
    <property type="entry name" value="Trans_reg_C"/>
    <property type="match status" value="1"/>
</dbReference>
<dbReference type="GO" id="GO:0032993">
    <property type="term" value="C:protein-DNA complex"/>
    <property type="evidence" value="ECO:0007669"/>
    <property type="project" value="TreeGrafter"/>
</dbReference>
<dbReference type="PROSITE" id="PS51755">
    <property type="entry name" value="OMPR_PHOB"/>
    <property type="match status" value="1"/>
</dbReference>
<keyword evidence="5" id="KW-0804">Transcription</keyword>
<dbReference type="PANTHER" id="PTHR48111:SF1">
    <property type="entry name" value="TWO-COMPONENT RESPONSE REGULATOR ORR33"/>
    <property type="match status" value="1"/>
</dbReference>
<dbReference type="GO" id="GO:0005829">
    <property type="term" value="C:cytosol"/>
    <property type="evidence" value="ECO:0007669"/>
    <property type="project" value="TreeGrafter"/>
</dbReference>